<organism evidence="2">
    <name type="scientific">bioreactor metagenome</name>
    <dbReference type="NCBI Taxonomy" id="1076179"/>
    <lineage>
        <taxon>unclassified sequences</taxon>
        <taxon>metagenomes</taxon>
        <taxon>ecological metagenomes</taxon>
    </lineage>
</organism>
<gene>
    <name evidence="2" type="ORF">SDC9_19492</name>
</gene>
<feature type="region of interest" description="Disordered" evidence="1">
    <location>
        <begin position="398"/>
        <end position="433"/>
    </location>
</feature>
<feature type="compositionally biased region" description="Basic residues" evidence="1">
    <location>
        <begin position="313"/>
        <end position="327"/>
    </location>
</feature>
<protein>
    <submittedName>
        <fullName evidence="2">Uncharacterized protein</fullName>
    </submittedName>
</protein>
<sequence length="462" mass="50799">MLVQVLDPYHAVPCDLHSLREECRFRPCFKRNSPDCSGPPQVLRAASAVGHGLDLAVLDGNLAEGAGGFPRTDQLDRGGADIVDVLAFGEQLEALRQFTGHDLLARRVGDVHDLVLVDLRIGRLRRLHRQQHQRRRVIGLGRVDARPVEARSLRQCDEGILACAFRGRHLAEGAVELGAEVLLERRRDHAVGQHEGREGAGVERAAQDARTALIDIARHHERIATRSRQRADLGRIVGLAVLMRGDDGHGAALGLERFGEAVGQALAVVVVGIGHRHGLDAVFQDDVGHHFALTRVRGRGAEEQAVVLDRRERGRGRRGRDHHHAVRHRDIGQRGDGLARAHAADDALHALRSHHPLDGRSGRGGVDTGGIAAHRGDGVAAQKLARIRDFLHRQFGAGRDRRRDRFQRPGEAHRDPHLDVLGEGAARAQRDGSRRQKQLLHLFTPLLEHDCGNVSPAFGKRK</sequence>
<accession>A0A644U433</accession>
<reference evidence="2" key="1">
    <citation type="submission" date="2019-08" db="EMBL/GenBank/DDBJ databases">
        <authorList>
            <person name="Kucharzyk K."/>
            <person name="Murdoch R.W."/>
            <person name="Higgins S."/>
            <person name="Loffler F."/>
        </authorList>
    </citation>
    <scope>NUCLEOTIDE SEQUENCE</scope>
</reference>
<dbReference type="EMBL" id="VSSQ01000075">
    <property type="protein sequence ID" value="MPL73686.1"/>
    <property type="molecule type" value="Genomic_DNA"/>
</dbReference>
<comment type="caution">
    <text evidence="2">The sequence shown here is derived from an EMBL/GenBank/DDBJ whole genome shotgun (WGS) entry which is preliminary data.</text>
</comment>
<evidence type="ECO:0000313" key="2">
    <source>
        <dbReference type="EMBL" id="MPL73686.1"/>
    </source>
</evidence>
<proteinExistence type="predicted"/>
<dbReference type="AlphaFoldDB" id="A0A644U433"/>
<evidence type="ECO:0000256" key="1">
    <source>
        <dbReference type="SAM" id="MobiDB-lite"/>
    </source>
</evidence>
<name>A0A644U433_9ZZZZ</name>
<feature type="compositionally biased region" description="Basic and acidic residues" evidence="1">
    <location>
        <begin position="398"/>
        <end position="420"/>
    </location>
</feature>
<feature type="region of interest" description="Disordered" evidence="1">
    <location>
        <begin position="311"/>
        <end position="336"/>
    </location>
</feature>